<sequence length="152" mass="16406">MIKRVESKSQCLPLDSTKEGSSFKAEVDLHRKRTLTIREPCSVTEIADISSAAEAAAGLTGGFGKRKNLTDHFFVFELGLTSAATHERHDAQTLAIPNKADISSSAEATVGLTGGSGKEKNLTDHFSVFQLGLTFGAPYERHYPQTLAILNK</sequence>
<gene>
    <name evidence="2" type="primary">LOC104218736</name>
</gene>
<reference evidence="1" key="1">
    <citation type="journal article" date="2013" name="Genome Biol.">
        <title>Reference genomes and transcriptomes of Nicotiana sylvestris and Nicotiana tomentosiformis.</title>
        <authorList>
            <person name="Sierro N."/>
            <person name="Battey J.N."/>
            <person name="Ouadi S."/>
            <person name="Bovet L."/>
            <person name="Goepfert S."/>
            <person name="Bakaher N."/>
            <person name="Peitsch M.C."/>
            <person name="Ivanov N.V."/>
        </authorList>
    </citation>
    <scope>NUCLEOTIDE SEQUENCE [LARGE SCALE GENOMIC DNA]</scope>
</reference>
<dbReference type="Proteomes" id="UP000189701">
    <property type="component" value="Unplaced"/>
</dbReference>
<proteinExistence type="predicted"/>
<protein>
    <submittedName>
        <fullName evidence="2">Uncharacterized protein LOC104218736</fullName>
    </submittedName>
</protein>
<name>A0A1U7VMK6_NICSY</name>
<accession>A0A1U7VMK6</accession>
<organism evidence="1 2">
    <name type="scientific">Nicotiana sylvestris</name>
    <name type="common">Wood tobacco</name>
    <name type="synonym">South American tobacco</name>
    <dbReference type="NCBI Taxonomy" id="4096"/>
    <lineage>
        <taxon>Eukaryota</taxon>
        <taxon>Viridiplantae</taxon>
        <taxon>Streptophyta</taxon>
        <taxon>Embryophyta</taxon>
        <taxon>Tracheophyta</taxon>
        <taxon>Spermatophyta</taxon>
        <taxon>Magnoliopsida</taxon>
        <taxon>eudicotyledons</taxon>
        <taxon>Gunneridae</taxon>
        <taxon>Pentapetalae</taxon>
        <taxon>asterids</taxon>
        <taxon>lamiids</taxon>
        <taxon>Solanales</taxon>
        <taxon>Solanaceae</taxon>
        <taxon>Nicotianoideae</taxon>
        <taxon>Nicotianeae</taxon>
        <taxon>Nicotiana</taxon>
    </lineage>
</organism>
<keyword evidence="1" id="KW-1185">Reference proteome</keyword>
<dbReference type="AlphaFoldDB" id="A0A1U7VMK6"/>
<evidence type="ECO:0000313" key="2">
    <source>
        <dbReference type="RefSeq" id="XP_009767598.1"/>
    </source>
</evidence>
<evidence type="ECO:0000313" key="1">
    <source>
        <dbReference type="Proteomes" id="UP000189701"/>
    </source>
</evidence>
<dbReference type="RefSeq" id="XP_009767598.1">
    <property type="nucleotide sequence ID" value="XM_009769296.1"/>
</dbReference>
<reference evidence="2" key="2">
    <citation type="submission" date="2025-08" db="UniProtKB">
        <authorList>
            <consortium name="RefSeq"/>
        </authorList>
    </citation>
    <scope>IDENTIFICATION</scope>
    <source>
        <tissue evidence="2">Leaf</tissue>
    </source>
</reference>
<feature type="non-terminal residue" evidence="2">
    <location>
        <position position="152"/>
    </location>
</feature>